<dbReference type="GO" id="GO:0003700">
    <property type="term" value="F:DNA-binding transcription factor activity"/>
    <property type="evidence" value="ECO:0007669"/>
    <property type="project" value="InterPro"/>
</dbReference>
<name>A0A804R4D1_MAIZE</name>
<dbReference type="SUPFAM" id="SSF54171">
    <property type="entry name" value="DNA-binding domain"/>
    <property type="match status" value="1"/>
</dbReference>
<dbReference type="Proteomes" id="UP000007305">
    <property type="component" value="Chromosome 9"/>
</dbReference>
<feature type="region of interest" description="Disordered" evidence="6">
    <location>
        <begin position="1"/>
        <end position="46"/>
    </location>
</feature>
<evidence type="ECO:0000259" key="7">
    <source>
        <dbReference type="PROSITE" id="PS51032"/>
    </source>
</evidence>
<feature type="compositionally biased region" description="Basic and acidic residues" evidence="6">
    <location>
        <begin position="30"/>
        <end position="39"/>
    </location>
</feature>
<dbReference type="GO" id="GO:0005634">
    <property type="term" value="C:nucleus"/>
    <property type="evidence" value="ECO:0007669"/>
    <property type="project" value="UniProtKB-SubCell"/>
</dbReference>
<dbReference type="EnsemblPlants" id="Zm00001eb387490_T001">
    <property type="protein sequence ID" value="Zm00001eb387490_P001"/>
    <property type="gene ID" value="Zm00001eb387490"/>
</dbReference>
<evidence type="ECO:0000256" key="4">
    <source>
        <dbReference type="ARBA" id="ARBA00023163"/>
    </source>
</evidence>
<dbReference type="InterPro" id="IPR001471">
    <property type="entry name" value="AP2/ERF_dom"/>
</dbReference>
<dbReference type="GO" id="GO:0003677">
    <property type="term" value="F:DNA binding"/>
    <property type="evidence" value="ECO:0007669"/>
    <property type="project" value="UniProtKB-KW"/>
</dbReference>
<evidence type="ECO:0000256" key="1">
    <source>
        <dbReference type="ARBA" id="ARBA00004123"/>
    </source>
</evidence>
<dbReference type="InParanoid" id="A0A804R4D1"/>
<keyword evidence="2" id="KW-0805">Transcription regulation</keyword>
<dbReference type="InterPro" id="IPR016177">
    <property type="entry name" value="DNA-bd_dom_sf"/>
</dbReference>
<reference evidence="8" key="2">
    <citation type="submission" date="2019-07" db="EMBL/GenBank/DDBJ databases">
        <authorList>
            <person name="Seetharam A."/>
            <person name="Woodhouse M."/>
            <person name="Cannon E."/>
        </authorList>
    </citation>
    <scope>NUCLEOTIDE SEQUENCE [LARGE SCALE GENOMIC DNA]</scope>
    <source>
        <strain evidence="8">cv. B73</strain>
    </source>
</reference>
<comment type="subcellular location">
    <subcellularLocation>
        <location evidence="1">Nucleus</location>
    </subcellularLocation>
</comment>
<dbReference type="InterPro" id="IPR036955">
    <property type="entry name" value="AP2/ERF_dom_sf"/>
</dbReference>
<dbReference type="AlphaFoldDB" id="A0A804R4D1"/>
<organism evidence="8 9">
    <name type="scientific">Zea mays</name>
    <name type="common">Maize</name>
    <dbReference type="NCBI Taxonomy" id="4577"/>
    <lineage>
        <taxon>Eukaryota</taxon>
        <taxon>Viridiplantae</taxon>
        <taxon>Streptophyta</taxon>
        <taxon>Embryophyta</taxon>
        <taxon>Tracheophyta</taxon>
        <taxon>Spermatophyta</taxon>
        <taxon>Magnoliopsida</taxon>
        <taxon>Liliopsida</taxon>
        <taxon>Poales</taxon>
        <taxon>Poaceae</taxon>
        <taxon>PACMAD clade</taxon>
        <taxon>Panicoideae</taxon>
        <taxon>Andropogonodae</taxon>
        <taxon>Andropogoneae</taxon>
        <taxon>Tripsacinae</taxon>
        <taxon>Zea</taxon>
    </lineage>
</organism>
<protein>
    <recommendedName>
        <fullName evidence="7">AP2/ERF domain-containing protein</fullName>
    </recommendedName>
</protein>
<evidence type="ECO:0000256" key="3">
    <source>
        <dbReference type="ARBA" id="ARBA00023125"/>
    </source>
</evidence>
<keyword evidence="5" id="KW-0539">Nucleus</keyword>
<dbReference type="PROSITE" id="PS51032">
    <property type="entry name" value="AP2_ERF"/>
    <property type="match status" value="1"/>
</dbReference>
<dbReference type="Gramene" id="Zm00001eb387490_T001">
    <property type="protein sequence ID" value="Zm00001eb387490_P001"/>
    <property type="gene ID" value="Zm00001eb387490"/>
</dbReference>
<accession>A0A804R4D1</accession>
<evidence type="ECO:0000256" key="5">
    <source>
        <dbReference type="ARBA" id="ARBA00023242"/>
    </source>
</evidence>
<keyword evidence="3" id="KW-0238">DNA-binding</keyword>
<proteinExistence type="predicted"/>
<evidence type="ECO:0000313" key="9">
    <source>
        <dbReference type="Proteomes" id="UP000007305"/>
    </source>
</evidence>
<feature type="domain" description="AP2/ERF" evidence="7">
    <location>
        <begin position="166"/>
        <end position="222"/>
    </location>
</feature>
<dbReference type="SMART" id="SM00380">
    <property type="entry name" value="AP2"/>
    <property type="match status" value="1"/>
</dbReference>
<evidence type="ECO:0000256" key="6">
    <source>
        <dbReference type="SAM" id="MobiDB-lite"/>
    </source>
</evidence>
<evidence type="ECO:0000313" key="8">
    <source>
        <dbReference type="EnsemblPlants" id="Zm00001eb387490_P001"/>
    </source>
</evidence>
<reference evidence="8" key="3">
    <citation type="submission" date="2021-05" db="UniProtKB">
        <authorList>
            <consortium name="EnsemblPlants"/>
        </authorList>
    </citation>
    <scope>IDENTIFICATION</scope>
    <source>
        <strain evidence="8">cv. B73</strain>
    </source>
</reference>
<dbReference type="PANTHER" id="PTHR31677:SF155">
    <property type="entry name" value="AP2_EREBP TRANSCRIPTION FACTOR SUPERFAMILY PROTEIN-RELATED"/>
    <property type="match status" value="1"/>
</dbReference>
<reference evidence="9" key="1">
    <citation type="journal article" date="2009" name="Science">
        <title>The B73 maize genome: complexity, diversity, and dynamics.</title>
        <authorList>
            <person name="Schnable P.S."/>
            <person name="Ware D."/>
            <person name="Fulton R.S."/>
            <person name="Stein J.C."/>
            <person name="Wei F."/>
            <person name="Pasternak S."/>
            <person name="Liang C."/>
            <person name="Zhang J."/>
            <person name="Fulton L."/>
            <person name="Graves T.A."/>
            <person name="Minx P."/>
            <person name="Reily A.D."/>
            <person name="Courtney L."/>
            <person name="Kruchowski S.S."/>
            <person name="Tomlinson C."/>
            <person name="Strong C."/>
            <person name="Delehaunty K."/>
            <person name="Fronick C."/>
            <person name="Courtney B."/>
            <person name="Rock S.M."/>
            <person name="Belter E."/>
            <person name="Du F."/>
            <person name="Kim K."/>
            <person name="Abbott R.M."/>
            <person name="Cotton M."/>
            <person name="Levy A."/>
            <person name="Marchetto P."/>
            <person name="Ochoa K."/>
            <person name="Jackson S.M."/>
            <person name="Gillam B."/>
            <person name="Chen W."/>
            <person name="Yan L."/>
            <person name="Higginbotham J."/>
            <person name="Cardenas M."/>
            <person name="Waligorski J."/>
            <person name="Applebaum E."/>
            <person name="Phelps L."/>
            <person name="Falcone J."/>
            <person name="Kanchi K."/>
            <person name="Thane T."/>
            <person name="Scimone A."/>
            <person name="Thane N."/>
            <person name="Henke J."/>
            <person name="Wang T."/>
            <person name="Ruppert J."/>
            <person name="Shah N."/>
            <person name="Rotter K."/>
            <person name="Hodges J."/>
            <person name="Ingenthron E."/>
            <person name="Cordes M."/>
            <person name="Kohlberg S."/>
            <person name="Sgro J."/>
            <person name="Delgado B."/>
            <person name="Mead K."/>
            <person name="Chinwalla A."/>
            <person name="Leonard S."/>
            <person name="Crouse K."/>
            <person name="Collura K."/>
            <person name="Kudrna D."/>
            <person name="Currie J."/>
            <person name="He R."/>
            <person name="Angelova A."/>
            <person name="Rajasekar S."/>
            <person name="Mueller T."/>
            <person name="Lomeli R."/>
            <person name="Scara G."/>
            <person name="Ko A."/>
            <person name="Delaney K."/>
            <person name="Wissotski M."/>
            <person name="Lopez G."/>
            <person name="Campos D."/>
            <person name="Braidotti M."/>
            <person name="Ashley E."/>
            <person name="Golser W."/>
            <person name="Kim H."/>
            <person name="Lee S."/>
            <person name="Lin J."/>
            <person name="Dujmic Z."/>
            <person name="Kim W."/>
            <person name="Talag J."/>
            <person name="Zuccolo A."/>
            <person name="Fan C."/>
            <person name="Sebastian A."/>
            <person name="Kramer M."/>
            <person name="Spiegel L."/>
            <person name="Nascimento L."/>
            <person name="Zutavern T."/>
            <person name="Miller B."/>
            <person name="Ambroise C."/>
            <person name="Muller S."/>
            <person name="Spooner W."/>
            <person name="Narechania A."/>
            <person name="Ren L."/>
            <person name="Wei S."/>
            <person name="Kumari S."/>
            <person name="Faga B."/>
            <person name="Levy M.J."/>
            <person name="McMahan L."/>
            <person name="Van Buren P."/>
            <person name="Vaughn M.W."/>
            <person name="Ying K."/>
            <person name="Yeh C.-T."/>
            <person name="Emrich S.J."/>
            <person name="Jia Y."/>
            <person name="Kalyanaraman A."/>
            <person name="Hsia A.-P."/>
            <person name="Barbazuk W.B."/>
            <person name="Baucom R.S."/>
            <person name="Brutnell T.P."/>
            <person name="Carpita N.C."/>
            <person name="Chaparro C."/>
            <person name="Chia J.-M."/>
            <person name="Deragon J.-M."/>
            <person name="Estill J.C."/>
            <person name="Fu Y."/>
            <person name="Jeddeloh J.A."/>
            <person name="Han Y."/>
            <person name="Lee H."/>
            <person name="Li P."/>
            <person name="Lisch D.R."/>
            <person name="Liu S."/>
            <person name="Liu Z."/>
            <person name="Nagel D.H."/>
            <person name="McCann M.C."/>
            <person name="SanMiguel P."/>
            <person name="Myers A.M."/>
            <person name="Nettleton D."/>
            <person name="Nguyen J."/>
            <person name="Penning B.W."/>
            <person name="Ponnala L."/>
            <person name="Schneider K.L."/>
            <person name="Schwartz D.C."/>
            <person name="Sharma A."/>
            <person name="Soderlund C."/>
            <person name="Springer N.M."/>
            <person name="Sun Q."/>
            <person name="Wang H."/>
            <person name="Waterman M."/>
            <person name="Westerman R."/>
            <person name="Wolfgruber T.K."/>
            <person name="Yang L."/>
            <person name="Yu Y."/>
            <person name="Zhang L."/>
            <person name="Zhou S."/>
            <person name="Zhu Q."/>
            <person name="Bennetzen J.L."/>
            <person name="Dawe R.K."/>
            <person name="Jiang J."/>
            <person name="Jiang N."/>
            <person name="Presting G.G."/>
            <person name="Wessler S.R."/>
            <person name="Aluru S."/>
            <person name="Martienssen R.A."/>
            <person name="Clifton S.W."/>
            <person name="McCombie W.R."/>
            <person name="Wing R.A."/>
            <person name="Wilson R.K."/>
        </authorList>
    </citation>
    <scope>NUCLEOTIDE SEQUENCE [LARGE SCALE GENOMIC DNA]</scope>
    <source>
        <strain evidence="9">cv. B73</strain>
    </source>
</reference>
<keyword evidence="4" id="KW-0804">Transcription</keyword>
<dbReference type="Gene3D" id="3.30.730.10">
    <property type="entry name" value="AP2/ERF domain"/>
    <property type="match status" value="1"/>
</dbReference>
<evidence type="ECO:0000256" key="2">
    <source>
        <dbReference type="ARBA" id="ARBA00023015"/>
    </source>
</evidence>
<dbReference type="PANTHER" id="PTHR31677">
    <property type="entry name" value="AP2 DOMAIN CLASS TRANSCRIPTION FACTOR"/>
    <property type="match status" value="1"/>
</dbReference>
<sequence>MGGRRTQHARPNFARARMQSHAPPSHPRITRHDARERQLARRNARSRIKHGKLSIWHIWHGANAQAGRPAASRNARASGVRPACRLEELALVFKKRGRTLAHISHRLQATTRHIRHRGRERGRPGAVEFITPRMQGGGIVELARQAAASARTDPAARLAALQPVRSYRGVQQRNSRYTAAIWNTHAARTLWLGSYETPEEAAYAYDAAARIMRGHRARPNFPEPEVFAGLVLALPMPTRARDPAAAAAAHQVAFDNWLSASVAAAEPQRLRSRPPAALFPHHHHHQQRPVPPPPFTQFFYPSDPPATAAANGGAAIANPSMPGAYVLTPQNVRILSPANPASTALSSTEPVVVDDAQQSGFAPAATHQHRELPPVPHASVYSDEVVVGDNFTDYGASSSSAARPPVPPLTLTDVLLQVDQPAGRGGSVRAQ</sequence>
<keyword evidence="9" id="KW-1185">Reference proteome</keyword>